<evidence type="ECO:0000256" key="1">
    <source>
        <dbReference type="ARBA" id="ARBA00004556"/>
    </source>
</evidence>
<sequence length="310" mass="34165">MSYGGYGARQQKPLPTEPPFKAYVGNLPFDCVQGDFDDIFRDCKIINVHMCRDRETDQFKGFAYVEFDTVEDLERGLTINGHMFENRPLRIDVADDPRKKDRGGFRGGRGAERGGSRGGAGGTQRGPRHGGNFSQGGSRGPRSSAPDSDGWQLPKKSVPRRENDVAPSADPNRPRLKLKPRSTDPAEIERRRLADEEAERQRREKIFAGTAGLKIDDKTEKASEIMVSAEEVEAKIVAAGLSPLYLKVVDESDGCGAKFDIVIASEEFQGNTKLGSHRLVHAALKGEMESIHALTIHTFTPSQWAQKNAA</sequence>
<evidence type="ECO:0000256" key="5">
    <source>
        <dbReference type="ARBA" id="ARBA00022540"/>
    </source>
</evidence>
<dbReference type="FunFam" id="3.30.70.330:FF:000414">
    <property type="entry name" value="Eukaryotic translation initiation factor 4H"/>
    <property type="match status" value="1"/>
</dbReference>
<evidence type="ECO:0000256" key="8">
    <source>
        <dbReference type="ARBA" id="ARBA00022917"/>
    </source>
</evidence>
<evidence type="ECO:0000256" key="6">
    <source>
        <dbReference type="ARBA" id="ARBA00022553"/>
    </source>
</evidence>
<evidence type="ECO:0000256" key="7">
    <source>
        <dbReference type="ARBA" id="ARBA00022884"/>
    </source>
</evidence>
<dbReference type="PANTHER" id="PTHR23236">
    <property type="entry name" value="EUKARYOTIC TRANSLATION INITIATION FACTOR 4B/4H"/>
    <property type="match status" value="1"/>
</dbReference>
<accession>A0AA39I3C2</accession>
<evidence type="ECO:0000259" key="14">
    <source>
        <dbReference type="PROSITE" id="PS50102"/>
    </source>
</evidence>
<dbReference type="EMBL" id="JAUCMV010000002">
    <property type="protein sequence ID" value="KAK0417068.1"/>
    <property type="molecule type" value="Genomic_DNA"/>
</dbReference>
<keyword evidence="9" id="KW-0007">Acetylation</keyword>
<comment type="function">
    <text evidence="10">Stimulates the RNA helicase activity of EIF4A in the translation initiation complex. Binds weakly mRNA.</text>
</comment>
<evidence type="ECO:0000313" key="15">
    <source>
        <dbReference type="EMBL" id="KAK0417068.1"/>
    </source>
</evidence>
<organism evidence="15 16">
    <name type="scientific">Steinernema hermaphroditum</name>
    <dbReference type="NCBI Taxonomy" id="289476"/>
    <lineage>
        <taxon>Eukaryota</taxon>
        <taxon>Metazoa</taxon>
        <taxon>Ecdysozoa</taxon>
        <taxon>Nematoda</taxon>
        <taxon>Chromadorea</taxon>
        <taxon>Rhabditida</taxon>
        <taxon>Tylenchina</taxon>
        <taxon>Panagrolaimomorpha</taxon>
        <taxon>Strongyloidoidea</taxon>
        <taxon>Steinernematidae</taxon>
        <taxon>Steinernema</taxon>
    </lineage>
</organism>
<comment type="similarity">
    <text evidence="12">Belongs to the BolA/IbaG family.</text>
</comment>
<keyword evidence="3" id="KW-0488">Methylation</keyword>
<feature type="region of interest" description="Disordered" evidence="13">
    <location>
        <begin position="94"/>
        <end position="199"/>
    </location>
</feature>
<dbReference type="Proteomes" id="UP001175271">
    <property type="component" value="Unassembled WGS sequence"/>
</dbReference>
<evidence type="ECO:0000256" key="4">
    <source>
        <dbReference type="ARBA" id="ARBA00022490"/>
    </source>
</evidence>
<dbReference type="Gene3D" id="3.10.20.90">
    <property type="entry name" value="Phosphatidylinositol 3-kinase Catalytic Subunit, Chain A, domain 1"/>
    <property type="match status" value="1"/>
</dbReference>
<evidence type="ECO:0000256" key="11">
    <source>
        <dbReference type="PROSITE-ProRule" id="PRU00176"/>
    </source>
</evidence>
<feature type="domain" description="RRM" evidence="14">
    <location>
        <begin position="20"/>
        <end position="96"/>
    </location>
</feature>
<dbReference type="Gene3D" id="3.30.70.330">
    <property type="match status" value="1"/>
</dbReference>
<name>A0AA39I3C2_9BILA</name>
<evidence type="ECO:0000256" key="2">
    <source>
        <dbReference type="ARBA" id="ARBA00013856"/>
    </source>
</evidence>
<dbReference type="GO" id="GO:0003743">
    <property type="term" value="F:translation initiation factor activity"/>
    <property type="evidence" value="ECO:0007669"/>
    <property type="project" value="UniProtKB-KW"/>
</dbReference>
<keyword evidence="5" id="KW-0396">Initiation factor</keyword>
<dbReference type="InterPro" id="IPR035979">
    <property type="entry name" value="RBD_domain_sf"/>
</dbReference>
<evidence type="ECO:0000256" key="9">
    <source>
        <dbReference type="ARBA" id="ARBA00022990"/>
    </source>
</evidence>
<dbReference type="CDD" id="cd12401">
    <property type="entry name" value="RRM_eIF4H"/>
    <property type="match status" value="1"/>
</dbReference>
<dbReference type="InterPro" id="IPR012677">
    <property type="entry name" value="Nucleotide-bd_a/b_plait_sf"/>
</dbReference>
<evidence type="ECO:0000256" key="13">
    <source>
        <dbReference type="SAM" id="MobiDB-lite"/>
    </source>
</evidence>
<dbReference type="SUPFAM" id="SSF82657">
    <property type="entry name" value="BolA-like"/>
    <property type="match status" value="1"/>
</dbReference>
<keyword evidence="7 11" id="KW-0694">RNA-binding</keyword>
<dbReference type="InterPro" id="IPR034229">
    <property type="entry name" value="eIF4H_RRM"/>
</dbReference>
<dbReference type="Pfam" id="PF00076">
    <property type="entry name" value="RRM_1"/>
    <property type="match status" value="1"/>
</dbReference>
<dbReference type="InterPro" id="IPR036065">
    <property type="entry name" value="BolA-like_sf"/>
</dbReference>
<evidence type="ECO:0000256" key="12">
    <source>
        <dbReference type="RuleBase" id="RU003860"/>
    </source>
</evidence>
<evidence type="ECO:0000256" key="10">
    <source>
        <dbReference type="ARBA" id="ARBA00025462"/>
    </source>
</evidence>
<dbReference type="AlphaFoldDB" id="A0AA39I3C2"/>
<evidence type="ECO:0000256" key="3">
    <source>
        <dbReference type="ARBA" id="ARBA00022481"/>
    </source>
</evidence>
<dbReference type="GO" id="GO:0048471">
    <property type="term" value="C:perinuclear region of cytoplasm"/>
    <property type="evidence" value="ECO:0007669"/>
    <property type="project" value="UniProtKB-SubCell"/>
</dbReference>
<feature type="compositionally biased region" description="Basic and acidic residues" evidence="13">
    <location>
        <begin position="181"/>
        <end position="199"/>
    </location>
</feature>
<keyword evidence="8" id="KW-0648">Protein biosynthesis</keyword>
<comment type="subcellular location">
    <subcellularLocation>
        <location evidence="1">Cytoplasm</location>
        <location evidence="1">Perinuclear region</location>
    </subcellularLocation>
</comment>
<dbReference type="InterPro" id="IPR002634">
    <property type="entry name" value="BolA"/>
</dbReference>
<reference evidence="15" key="1">
    <citation type="submission" date="2023-06" db="EMBL/GenBank/DDBJ databases">
        <title>Genomic analysis of the entomopathogenic nematode Steinernema hermaphroditum.</title>
        <authorList>
            <person name="Schwarz E.M."/>
            <person name="Heppert J.K."/>
            <person name="Baniya A."/>
            <person name="Schwartz H.T."/>
            <person name="Tan C.-H."/>
            <person name="Antoshechkin I."/>
            <person name="Sternberg P.W."/>
            <person name="Goodrich-Blair H."/>
            <person name="Dillman A.R."/>
        </authorList>
    </citation>
    <scope>NUCLEOTIDE SEQUENCE</scope>
    <source>
        <strain evidence="15">PS9179</strain>
        <tissue evidence="15">Whole animal</tissue>
    </source>
</reference>
<gene>
    <name evidence="15" type="ORF">QR680_012817</name>
</gene>
<proteinExistence type="inferred from homology"/>
<comment type="caution">
    <text evidence="15">The sequence shown here is derived from an EMBL/GenBank/DDBJ whole genome shotgun (WGS) entry which is preliminary data.</text>
</comment>
<dbReference type="PANTHER" id="PTHR23236:SF11">
    <property type="entry name" value="EUKARYOTIC TRANSLATION INITIATION FACTOR 4H"/>
    <property type="match status" value="1"/>
</dbReference>
<evidence type="ECO:0000313" key="16">
    <source>
        <dbReference type="Proteomes" id="UP001175271"/>
    </source>
</evidence>
<keyword evidence="6" id="KW-0597">Phosphoprotein</keyword>
<dbReference type="SUPFAM" id="SSF54928">
    <property type="entry name" value="RNA-binding domain, RBD"/>
    <property type="match status" value="1"/>
</dbReference>
<dbReference type="Pfam" id="PF01722">
    <property type="entry name" value="BolA"/>
    <property type="match status" value="1"/>
</dbReference>
<protein>
    <recommendedName>
        <fullName evidence="2">Eukaryotic translation initiation factor 4H</fullName>
    </recommendedName>
</protein>
<dbReference type="InterPro" id="IPR000504">
    <property type="entry name" value="RRM_dom"/>
</dbReference>
<dbReference type="GO" id="GO:0003723">
    <property type="term" value="F:RNA binding"/>
    <property type="evidence" value="ECO:0007669"/>
    <property type="project" value="UniProtKB-UniRule"/>
</dbReference>
<feature type="compositionally biased region" description="Basic and acidic residues" evidence="13">
    <location>
        <begin position="94"/>
        <end position="115"/>
    </location>
</feature>
<dbReference type="PROSITE" id="PS50102">
    <property type="entry name" value="RRM"/>
    <property type="match status" value="1"/>
</dbReference>
<keyword evidence="4" id="KW-0963">Cytoplasm</keyword>
<keyword evidence="16" id="KW-1185">Reference proteome</keyword>
<dbReference type="SMART" id="SM00360">
    <property type="entry name" value="RRM"/>
    <property type="match status" value="1"/>
</dbReference>